<keyword evidence="3" id="KW-1185">Reference proteome</keyword>
<name>A0ABT3C8D7_9MYCO</name>
<keyword evidence="1" id="KW-0808">Transferase</keyword>
<evidence type="ECO:0000313" key="2">
    <source>
        <dbReference type="EMBL" id="MCV7225723.1"/>
    </source>
</evidence>
<comment type="similarity">
    <text evidence="1">Belongs to the fructosamine kinase family.</text>
</comment>
<accession>A0ABT3C8D7</accession>
<dbReference type="InterPro" id="IPR016477">
    <property type="entry name" value="Fructo-/Ketosamine-3-kinase"/>
</dbReference>
<dbReference type="Gene3D" id="3.30.200.20">
    <property type="entry name" value="Phosphorylase Kinase, domain 1"/>
    <property type="match status" value="1"/>
</dbReference>
<dbReference type="RefSeq" id="WP_264066520.1">
    <property type="nucleotide sequence ID" value="NZ_JACKTY010000018.1"/>
</dbReference>
<dbReference type="Proteomes" id="UP001526201">
    <property type="component" value="Unassembled WGS sequence"/>
</dbReference>
<keyword evidence="1 2" id="KW-0418">Kinase</keyword>
<dbReference type="PIRSF" id="PIRSF006221">
    <property type="entry name" value="Ketosamine-3-kinase"/>
    <property type="match status" value="1"/>
</dbReference>
<protein>
    <submittedName>
        <fullName evidence="2">Fructosamine kinase family protein</fullName>
    </submittedName>
</protein>
<organism evidence="2 3">
    <name type="scientific">Mycolicibacterium komossense</name>
    <dbReference type="NCBI Taxonomy" id="1779"/>
    <lineage>
        <taxon>Bacteria</taxon>
        <taxon>Bacillati</taxon>
        <taxon>Actinomycetota</taxon>
        <taxon>Actinomycetes</taxon>
        <taxon>Mycobacteriales</taxon>
        <taxon>Mycobacteriaceae</taxon>
        <taxon>Mycolicibacterium</taxon>
    </lineage>
</organism>
<comment type="caution">
    <text evidence="2">The sequence shown here is derived from an EMBL/GenBank/DDBJ whole genome shotgun (WGS) entry which is preliminary data.</text>
</comment>
<dbReference type="Gene3D" id="1.20.1270.240">
    <property type="match status" value="1"/>
</dbReference>
<dbReference type="EMBL" id="JACKTY010000018">
    <property type="protein sequence ID" value="MCV7225723.1"/>
    <property type="molecule type" value="Genomic_DNA"/>
</dbReference>
<reference evidence="2 3" key="1">
    <citation type="journal article" date="2022" name="BMC Genomics">
        <title>Comparative genome analysis of mycobacteria focusing on tRNA and non-coding RNA.</title>
        <authorList>
            <person name="Behra P.R.K."/>
            <person name="Pettersson B.M.F."/>
            <person name="Ramesh M."/>
            <person name="Das S."/>
            <person name="Dasgupta S."/>
            <person name="Kirsebom L.A."/>
        </authorList>
    </citation>
    <scope>NUCLEOTIDE SEQUENCE [LARGE SCALE GENOMIC DNA]</scope>
    <source>
        <strain evidence="2 3">DSM 44078</strain>
    </source>
</reference>
<evidence type="ECO:0000313" key="3">
    <source>
        <dbReference type="Proteomes" id="UP001526201"/>
    </source>
</evidence>
<dbReference type="GO" id="GO:0016301">
    <property type="term" value="F:kinase activity"/>
    <property type="evidence" value="ECO:0007669"/>
    <property type="project" value="UniProtKB-KW"/>
</dbReference>
<dbReference type="PANTHER" id="PTHR12149">
    <property type="entry name" value="FRUCTOSAMINE 3 KINASE-RELATED PROTEIN"/>
    <property type="match status" value="1"/>
</dbReference>
<dbReference type="Pfam" id="PF03881">
    <property type="entry name" value="Fructosamin_kin"/>
    <property type="match status" value="1"/>
</dbReference>
<dbReference type="SUPFAM" id="SSF56112">
    <property type="entry name" value="Protein kinase-like (PK-like)"/>
    <property type="match status" value="1"/>
</dbReference>
<dbReference type="InterPro" id="IPR011009">
    <property type="entry name" value="Kinase-like_dom_sf"/>
</dbReference>
<sequence length="256" mass="27452">MRTFVKRNASAPSGFFAFEAAGLQWLSAAPSGVRCAEVVAHDDVSLTLGYLESTRPTHEAAEQFGNRLARTHAAGAAGFGVPPEGCSGPGFFGPLQSPLPMSLGEHGRWGEFYADDRLLPMAQRAAHRLDDSALSAVEAVISRCRAGDFDDDEPPARIHGDLWSGNVMWTPTGVVLVDPAAHGGHRETDLAMLGLFGCPYLDIIVEGYRSVHVLRAGWRDRIGLHQLFPLLAHVALFGGGYSRQVEVAAHSALKIS</sequence>
<evidence type="ECO:0000256" key="1">
    <source>
        <dbReference type="PIRNR" id="PIRNR006221"/>
    </source>
</evidence>
<dbReference type="PANTHER" id="PTHR12149:SF8">
    <property type="entry name" value="PROTEIN-RIBULOSAMINE 3-KINASE"/>
    <property type="match status" value="1"/>
</dbReference>
<dbReference type="Gene3D" id="1.10.510.10">
    <property type="entry name" value="Transferase(Phosphotransferase) domain 1"/>
    <property type="match status" value="1"/>
</dbReference>
<gene>
    <name evidence="2" type="ORF">H7J73_06715</name>
</gene>
<proteinExistence type="inferred from homology"/>